<dbReference type="GO" id="GO:0008311">
    <property type="term" value="F:double-stranded DNA 3'-5' DNA exonuclease activity"/>
    <property type="evidence" value="ECO:0007669"/>
    <property type="project" value="TreeGrafter"/>
</dbReference>
<dbReference type="GO" id="GO:0005634">
    <property type="term" value="C:nucleus"/>
    <property type="evidence" value="ECO:0007669"/>
    <property type="project" value="TreeGrafter"/>
</dbReference>
<dbReference type="InterPro" id="IPR005135">
    <property type="entry name" value="Endo/exonuclease/phosphatase"/>
</dbReference>
<dbReference type="InterPro" id="IPR004808">
    <property type="entry name" value="AP_endonuc_1"/>
</dbReference>
<dbReference type="PANTHER" id="PTHR22748">
    <property type="entry name" value="AP ENDONUCLEASE"/>
    <property type="match status" value="1"/>
</dbReference>
<feature type="domain" description="Endonuclease/exonuclease/phosphatase" evidence="6">
    <location>
        <begin position="5"/>
        <end position="140"/>
    </location>
</feature>
<name>A0A0B2QG77_GLYSO</name>
<dbReference type="GO" id="GO:0003906">
    <property type="term" value="F:DNA-(apurinic or apyrimidinic site) endonuclease activity"/>
    <property type="evidence" value="ECO:0007669"/>
    <property type="project" value="TreeGrafter"/>
</dbReference>
<evidence type="ECO:0000256" key="2">
    <source>
        <dbReference type="ARBA" id="ARBA00007092"/>
    </source>
</evidence>
<accession>A0A0B2QG77</accession>
<proteinExistence type="inferred from homology"/>
<dbReference type="Pfam" id="PF03372">
    <property type="entry name" value="Exo_endo_phos"/>
    <property type="match status" value="1"/>
</dbReference>
<evidence type="ECO:0000313" key="7">
    <source>
        <dbReference type="EMBL" id="KHN19199.1"/>
    </source>
</evidence>
<dbReference type="Proteomes" id="UP000053555">
    <property type="component" value="Unassembled WGS sequence"/>
</dbReference>
<keyword evidence="4" id="KW-0378">Hydrolase</keyword>
<evidence type="ECO:0000256" key="1">
    <source>
        <dbReference type="ARBA" id="ARBA00001946"/>
    </source>
</evidence>
<dbReference type="EMBL" id="KN659173">
    <property type="protein sequence ID" value="KHN19199.1"/>
    <property type="molecule type" value="Genomic_DNA"/>
</dbReference>
<protein>
    <recommendedName>
        <fullName evidence="6">Endonuclease/exonuclease/phosphatase domain-containing protein</fullName>
    </recommendedName>
</protein>
<dbReference type="GO" id="GO:0008081">
    <property type="term" value="F:phosphoric diester hydrolase activity"/>
    <property type="evidence" value="ECO:0007669"/>
    <property type="project" value="TreeGrafter"/>
</dbReference>
<evidence type="ECO:0000256" key="3">
    <source>
        <dbReference type="ARBA" id="ARBA00022723"/>
    </source>
</evidence>
<dbReference type="InterPro" id="IPR036691">
    <property type="entry name" value="Endo/exonu/phosph_ase_sf"/>
</dbReference>
<comment type="similarity">
    <text evidence="2">Belongs to the DNA repair enzymes AP/ExoA family.</text>
</comment>
<dbReference type="PANTHER" id="PTHR22748:SF11">
    <property type="entry name" value="OS07G0184032 PROTEIN"/>
    <property type="match status" value="1"/>
</dbReference>
<evidence type="ECO:0000259" key="6">
    <source>
        <dbReference type="Pfam" id="PF03372"/>
    </source>
</evidence>
<gene>
    <name evidence="7" type="ORF">glysoja_044912</name>
</gene>
<keyword evidence="5" id="KW-0460">Magnesium</keyword>
<comment type="cofactor">
    <cofactor evidence="1">
        <name>Mg(2+)</name>
        <dbReference type="ChEBI" id="CHEBI:18420"/>
    </cofactor>
</comment>
<keyword evidence="3" id="KW-0479">Metal-binding</keyword>
<dbReference type="SUPFAM" id="SSF56219">
    <property type="entry name" value="DNase I-like"/>
    <property type="match status" value="1"/>
</dbReference>
<dbReference type="GO" id="GO:0006284">
    <property type="term" value="P:base-excision repair"/>
    <property type="evidence" value="ECO:0007669"/>
    <property type="project" value="TreeGrafter"/>
</dbReference>
<reference evidence="7" key="1">
    <citation type="submission" date="2014-07" db="EMBL/GenBank/DDBJ databases">
        <title>Identification of a novel salt tolerance gene in wild soybean by whole-genome sequencing.</title>
        <authorList>
            <person name="Lam H.-M."/>
            <person name="Qi X."/>
            <person name="Li M.-W."/>
            <person name="Liu X."/>
            <person name="Xie M."/>
            <person name="Ni M."/>
            <person name="Xu X."/>
        </authorList>
    </citation>
    <scope>NUCLEOTIDE SEQUENCE [LARGE SCALE GENOMIC DNA]</scope>
    <source>
        <tissue evidence="7">Root</tissue>
    </source>
</reference>
<dbReference type="GO" id="GO:0046872">
    <property type="term" value="F:metal ion binding"/>
    <property type="evidence" value="ECO:0007669"/>
    <property type="project" value="UniProtKB-KW"/>
</dbReference>
<organism evidence="7">
    <name type="scientific">Glycine soja</name>
    <name type="common">Wild soybean</name>
    <dbReference type="NCBI Taxonomy" id="3848"/>
    <lineage>
        <taxon>Eukaryota</taxon>
        <taxon>Viridiplantae</taxon>
        <taxon>Streptophyta</taxon>
        <taxon>Embryophyta</taxon>
        <taxon>Tracheophyta</taxon>
        <taxon>Spermatophyta</taxon>
        <taxon>Magnoliopsida</taxon>
        <taxon>eudicotyledons</taxon>
        <taxon>Gunneridae</taxon>
        <taxon>Pentapetalae</taxon>
        <taxon>rosids</taxon>
        <taxon>fabids</taxon>
        <taxon>Fabales</taxon>
        <taxon>Fabaceae</taxon>
        <taxon>Papilionoideae</taxon>
        <taxon>50 kb inversion clade</taxon>
        <taxon>NPAAA clade</taxon>
        <taxon>indigoferoid/millettioid clade</taxon>
        <taxon>Phaseoleae</taxon>
        <taxon>Glycine</taxon>
        <taxon>Glycine subgen. Soja</taxon>
    </lineage>
</organism>
<evidence type="ECO:0000256" key="4">
    <source>
        <dbReference type="ARBA" id="ARBA00022801"/>
    </source>
</evidence>
<evidence type="ECO:0000256" key="5">
    <source>
        <dbReference type="ARBA" id="ARBA00022842"/>
    </source>
</evidence>
<dbReference type="Gene3D" id="3.60.10.10">
    <property type="entry name" value="Endonuclease/exonuclease/phosphatase"/>
    <property type="match status" value="1"/>
</dbReference>
<feature type="non-terminal residue" evidence="7">
    <location>
        <position position="166"/>
    </location>
</feature>
<dbReference type="AlphaFoldDB" id="A0A0B2QG77"/>
<sequence length="166" mass="18735">MNIVSYNSRGLGSGIKWSAIRKQTLSHKIDILCIQETKKESIHKKLCLYLWGDSSVTWECDPSSNAVGGLLCISNNDSFMVERRVVGRGFIMLEGWWIKDNKKVFIINLKILNPNGLWCLVGDFNSVRNASERVGISQRGMADTPSNEFNEWLEDLDVVEPPCIGK</sequence>